<dbReference type="NCBIfam" id="TIGR03573">
    <property type="entry name" value="WbuX"/>
    <property type="match status" value="1"/>
</dbReference>
<dbReference type="OrthoDB" id="702at2"/>
<evidence type="ECO:0000259" key="1">
    <source>
        <dbReference type="Pfam" id="PF02540"/>
    </source>
</evidence>
<gene>
    <name evidence="2" type="primary">wbpG</name>
    <name evidence="2" type="ORF">JCM31826_08090</name>
</gene>
<organism evidence="2 3">
    <name type="scientific">Thermaurantimonas aggregans</name>
    <dbReference type="NCBI Taxonomy" id="2173829"/>
    <lineage>
        <taxon>Bacteria</taxon>
        <taxon>Pseudomonadati</taxon>
        <taxon>Bacteroidota</taxon>
        <taxon>Flavobacteriia</taxon>
        <taxon>Flavobacteriales</taxon>
        <taxon>Schleiferiaceae</taxon>
        <taxon>Thermaurantimonas</taxon>
    </lineage>
</organism>
<comment type="caution">
    <text evidence="2">The sequence shown here is derived from an EMBL/GenBank/DDBJ whole genome shotgun (WGS) entry which is preliminary data.</text>
</comment>
<dbReference type="InterPro" id="IPR020022">
    <property type="entry name" value="N-acetyl_sugar_amidoTrfase"/>
</dbReference>
<evidence type="ECO:0000313" key="2">
    <source>
        <dbReference type="EMBL" id="GCD77327.1"/>
    </source>
</evidence>
<name>A0A401XJW0_9FLAO</name>
<keyword evidence="3" id="KW-1185">Reference proteome</keyword>
<proteinExistence type="predicted"/>
<dbReference type="GO" id="GO:0006163">
    <property type="term" value="P:purine nucleotide metabolic process"/>
    <property type="evidence" value="ECO:0007669"/>
    <property type="project" value="UniProtKB-ARBA"/>
</dbReference>
<accession>A0A401XJW0</accession>
<dbReference type="Pfam" id="PF02540">
    <property type="entry name" value="NAD_synthase"/>
    <property type="match status" value="1"/>
</dbReference>
<evidence type="ECO:0000313" key="3">
    <source>
        <dbReference type="Proteomes" id="UP000286715"/>
    </source>
</evidence>
<dbReference type="AlphaFoldDB" id="A0A401XJW0"/>
<reference evidence="2 3" key="1">
    <citation type="submission" date="2018-11" db="EMBL/GenBank/DDBJ databases">
        <title>Schleiferia aggregans sp. nov., a moderately thermophilic heterotrophic bacterium isolated from microbial mats at a terrestrial hot spring.</title>
        <authorList>
            <person name="Iino T."/>
            <person name="Ohkuma M."/>
            <person name="Haruta S."/>
        </authorList>
    </citation>
    <scope>NUCLEOTIDE SEQUENCE [LARGE SCALE GENOMIC DNA]</scope>
    <source>
        <strain evidence="2 3">LA</strain>
    </source>
</reference>
<dbReference type="EMBL" id="BHZE01000006">
    <property type="protein sequence ID" value="GCD77327.1"/>
    <property type="molecule type" value="Genomic_DNA"/>
</dbReference>
<protein>
    <submittedName>
        <fullName evidence="2">LPS biosynthesis protein WbpG</fullName>
    </submittedName>
</protein>
<dbReference type="InterPro" id="IPR022310">
    <property type="entry name" value="NAD/GMP_synthase"/>
</dbReference>
<dbReference type="Proteomes" id="UP000286715">
    <property type="component" value="Unassembled WGS sequence"/>
</dbReference>
<feature type="domain" description="NAD/GMP synthase" evidence="1">
    <location>
        <begin position="57"/>
        <end position="209"/>
    </location>
</feature>
<dbReference type="SUPFAM" id="SSF52402">
    <property type="entry name" value="Adenine nucleotide alpha hydrolases-like"/>
    <property type="match status" value="1"/>
</dbReference>
<dbReference type="RefSeq" id="WP_124397390.1">
    <property type="nucleotide sequence ID" value="NZ_BHZE01000006.1"/>
</dbReference>
<sequence length="382" mass="45039">MNISTEYRQCTNCVMDTSDPMIQFDSDGVCDHCHDFTNHVKRHWEKSINDENDVNKIIQKIKKDGKNKEYDCIIGLSGGIDSSYMLHVAVTKFNLRPLVFHVDGGWNSEIAVNNIYSIVDKLGLDLYTEVINWDEMREFQLAFFKAGVPYLDIPQDHAFIAALYKYAEKYNIKYIFNGGNFSTECVQYPLKYYYYGTDMIFLNDIIKKHSNISFESYPFSSIFRHKLYLKYIKGITVVKLLNLIPYFKNNAIKVLIDQYNYKPYQQKHFESRFTRFFEGYWLPMRFGFDPRRVQLSSLILTGQLQRNEALEILNKPPLSEEQINEEIYFIASKLGISIQELTHYFSIPKKYYWDYKNQSSVFKFGASVLNLLGIEKTKKRKF</sequence>
<dbReference type="Gene3D" id="3.40.50.620">
    <property type="entry name" value="HUPs"/>
    <property type="match status" value="1"/>
</dbReference>
<dbReference type="InterPro" id="IPR014729">
    <property type="entry name" value="Rossmann-like_a/b/a_fold"/>
</dbReference>